<protein>
    <recommendedName>
        <fullName evidence="3">DUF7408 domain-containing protein</fullName>
    </recommendedName>
</protein>
<evidence type="ECO:0000256" key="1">
    <source>
        <dbReference type="SAM" id="Phobius"/>
    </source>
</evidence>
<evidence type="ECO:0000313" key="4">
    <source>
        <dbReference type="EMBL" id="MEF2967069.1"/>
    </source>
</evidence>
<reference evidence="4 5" key="1">
    <citation type="submission" date="2024-02" db="EMBL/GenBank/DDBJ databases">
        <title>A nitrogen-fixing paenibacillus bacterium.</title>
        <authorList>
            <person name="Zhang W.L."/>
            <person name="Chen S.F."/>
        </authorList>
    </citation>
    <scope>NUCLEOTIDE SEQUENCE [LARGE SCALE GENOMIC DNA]</scope>
    <source>
        <strain evidence="4 5">M1</strain>
    </source>
</reference>
<evidence type="ECO:0000259" key="3">
    <source>
        <dbReference type="Pfam" id="PF24157"/>
    </source>
</evidence>
<feature type="transmembrane region" description="Helical" evidence="1">
    <location>
        <begin position="373"/>
        <end position="393"/>
    </location>
</feature>
<dbReference type="SUPFAM" id="SSF52317">
    <property type="entry name" value="Class I glutamine amidotransferase-like"/>
    <property type="match status" value="1"/>
</dbReference>
<feature type="signal peptide" evidence="2">
    <location>
        <begin position="1"/>
        <end position="32"/>
    </location>
</feature>
<keyword evidence="2" id="KW-0732">Signal</keyword>
<dbReference type="InterPro" id="IPR029062">
    <property type="entry name" value="Class_I_gatase-like"/>
</dbReference>
<evidence type="ECO:0000313" key="5">
    <source>
        <dbReference type="Proteomes" id="UP001306950"/>
    </source>
</evidence>
<comment type="caution">
    <text evidence="4">The sequence shown here is derived from an EMBL/GenBank/DDBJ whole genome shotgun (WGS) entry which is preliminary data.</text>
</comment>
<sequence>MFYSIKRYSAMVLLGLILFTGLSAMVPGAARAAEPSIAIQSETGFDGKLKMNEWSPLTITLTSDRDISGELVVRTEIPYNGTSVSHVKQVDLPAGTAKTVTFGIVGNTFDRNNSEIRFYEGSAESGKYIPFASGRLTSLQSTAVRGTIIGVLAADPDSMNFLATLSASGNDAKVVVPLKSEQIPEDGILLSALDVLVLNNFPADTLTAKQTEAIRSWVSKGGSLVLGGGQDYPKTAQGFEDLSPVEWQGGADVTALPELAKAGGKPLELSGPFPLSAAKLKEGAKEEIAAGIIPMFASWDVGKGKVHYAAYDLAMDPLYQWRGHAEVWNRVLREEFSANNGTMYGNVPTGNLMSDFGYLLDYFPSLTLPPFSLLFWLLLGYAVIVAPLLYYVLKKFDKREWAWGLIPLIAVIASGGIYLAGTSGKSSTRAHTLSIVEMDGKGGAVRSVASALFVPRGGTYNLTFPAGTYVSVSREDGLLQGGQDGSNRQLLRVKEDATEVKLRDAAHRSITKLWPDRAEVIESGALNIKASYDDKGLQGTVTNGTNYDLSGAALLAPGEIYILGDIPKGKSVTLPAASSAAYNDYGSALFPYASNNQDDYLLERQRGMVNVFMNQAASVGKYVLIAWNRDAQNEYQVNGENPATEQLNMYTQYFEPNLEQNGKVVIPYGLIGARISGTTSSEWSKSGTGRVDMSPGEMTLEYELPKNTETHYSQLKLRWSFPTGLAAMIWNEKNQQWESMERTNGNEMDFSQDSDFYINSGYLKIKITAEEWSAFDLPEISLTGSVAQ</sequence>
<keyword evidence="1" id="KW-1133">Transmembrane helix</keyword>
<dbReference type="EMBL" id="JAZHPZ010000006">
    <property type="protein sequence ID" value="MEF2967069.1"/>
    <property type="molecule type" value="Genomic_DNA"/>
</dbReference>
<name>A0ABU7VTH2_9BACL</name>
<accession>A0ABU7VTH2</accession>
<dbReference type="InterPro" id="IPR055831">
    <property type="entry name" value="DUF7408"/>
</dbReference>
<keyword evidence="1" id="KW-0812">Transmembrane</keyword>
<evidence type="ECO:0000256" key="2">
    <source>
        <dbReference type="SAM" id="SignalP"/>
    </source>
</evidence>
<organism evidence="4 5">
    <name type="scientific">Paenibacillus haidiansis</name>
    <dbReference type="NCBI Taxonomy" id="1574488"/>
    <lineage>
        <taxon>Bacteria</taxon>
        <taxon>Bacillati</taxon>
        <taxon>Bacillota</taxon>
        <taxon>Bacilli</taxon>
        <taxon>Bacillales</taxon>
        <taxon>Paenibacillaceae</taxon>
        <taxon>Paenibacillus</taxon>
    </lineage>
</organism>
<proteinExistence type="predicted"/>
<dbReference type="Gene3D" id="3.40.50.880">
    <property type="match status" value="1"/>
</dbReference>
<dbReference type="Proteomes" id="UP001306950">
    <property type="component" value="Unassembled WGS sequence"/>
</dbReference>
<dbReference type="Pfam" id="PF24157">
    <property type="entry name" value="DUF7408"/>
    <property type="match status" value="1"/>
</dbReference>
<feature type="transmembrane region" description="Helical" evidence="1">
    <location>
        <begin position="400"/>
        <end position="421"/>
    </location>
</feature>
<dbReference type="RefSeq" id="WP_331847287.1">
    <property type="nucleotide sequence ID" value="NZ_JAZHPZ010000006.1"/>
</dbReference>
<feature type="domain" description="DUF7408" evidence="3">
    <location>
        <begin position="192"/>
        <end position="311"/>
    </location>
</feature>
<gene>
    <name evidence="4" type="ORF">V3851_14600</name>
</gene>
<feature type="chain" id="PRO_5045530577" description="DUF7408 domain-containing protein" evidence="2">
    <location>
        <begin position="33"/>
        <end position="788"/>
    </location>
</feature>
<keyword evidence="5" id="KW-1185">Reference proteome</keyword>
<keyword evidence="1" id="KW-0472">Membrane</keyword>